<dbReference type="EMBL" id="WBVM01000001">
    <property type="protein sequence ID" value="KAB2812658.1"/>
    <property type="molecule type" value="Genomic_DNA"/>
</dbReference>
<dbReference type="AlphaFoldDB" id="A0A7J5E347"/>
<comment type="caution">
    <text evidence="1">The sequence shown here is derived from an EMBL/GenBank/DDBJ whole genome shotgun (WGS) entry which is preliminary data.</text>
</comment>
<dbReference type="InterPro" id="IPR036102">
    <property type="entry name" value="OsmC/Ohrsf"/>
</dbReference>
<dbReference type="Pfam" id="PF02566">
    <property type="entry name" value="OsmC"/>
    <property type="match status" value="1"/>
</dbReference>
<dbReference type="Gene3D" id="3.30.300.20">
    <property type="match status" value="1"/>
</dbReference>
<dbReference type="PANTHER" id="PTHR39624">
    <property type="entry name" value="PROTEIN INVOLVED IN RIMO-MEDIATED BETA-METHYLTHIOLATION OF RIBOSOMAL PROTEIN S12 YCAO"/>
    <property type="match status" value="1"/>
</dbReference>
<dbReference type="Proteomes" id="UP000449906">
    <property type="component" value="Unassembled WGS sequence"/>
</dbReference>
<sequence length="175" mass="18580">MRNVLSDRFSPLSVLKEVPVTADSTVASANRDVVVHSLTNYASLAVVGGEHTVVIDEPREFDGEGTAPNPFGLVLSALGGCMAGTLRGIARQGGFDYDGATIRLSLRVNRPTSGPLDPGERELRISRIIAQVTVRGDLTAEQQDALRHGIETCPVGNTLRRALTLQESVAFEAAA</sequence>
<dbReference type="SUPFAM" id="SSF82784">
    <property type="entry name" value="OsmC-like"/>
    <property type="match status" value="1"/>
</dbReference>
<dbReference type="InterPro" id="IPR003718">
    <property type="entry name" value="OsmC/Ohr_fam"/>
</dbReference>
<gene>
    <name evidence="1" type="ORF">F9L07_13000</name>
</gene>
<dbReference type="InterPro" id="IPR015946">
    <property type="entry name" value="KH_dom-like_a/b"/>
</dbReference>
<evidence type="ECO:0000313" key="2">
    <source>
        <dbReference type="Proteomes" id="UP000449906"/>
    </source>
</evidence>
<reference evidence="1 2" key="1">
    <citation type="submission" date="2019-09" db="EMBL/GenBank/DDBJ databases">
        <title>Pimelobacter sp. isolated from Paulinella.</title>
        <authorList>
            <person name="Jeong S.E."/>
        </authorList>
    </citation>
    <scope>NUCLEOTIDE SEQUENCE [LARGE SCALE GENOMIC DNA]</scope>
    <source>
        <strain evidence="1 2">Pch-N</strain>
    </source>
</reference>
<name>A0A7J5E347_NOCSI</name>
<proteinExistence type="predicted"/>
<accession>A0A7J5E347</accession>
<dbReference type="PANTHER" id="PTHR39624:SF2">
    <property type="entry name" value="OSMC-LIKE PROTEIN"/>
    <property type="match status" value="1"/>
</dbReference>
<protein>
    <submittedName>
        <fullName evidence="1">OsmC family protein</fullName>
    </submittedName>
</protein>
<organism evidence="1 2">
    <name type="scientific">Nocardioides simplex</name>
    <name type="common">Arthrobacter simplex</name>
    <dbReference type="NCBI Taxonomy" id="2045"/>
    <lineage>
        <taxon>Bacteria</taxon>
        <taxon>Bacillati</taxon>
        <taxon>Actinomycetota</taxon>
        <taxon>Actinomycetes</taxon>
        <taxon>Propionibacteriales</taxon>
        <taxon>Nocardioidaceae</taxon>
        <taxon>Pimelobacter</taxon>
    </lineage>
</organism>
<evidence type="ECO:0000313" key="1">
    <source>
        <dbReference type="EMBL" id="KAB2812658.1"/>
    </source>
</evidence>